<keyword evidence="3 8" id="KW-0418">Kinase</keyword>
<evidence type="ECO:0000256" key="1">
    <source>
        <dbReference type="ARBA" id="ARBA00022679"/>
    </source>
</evidence>
<dbReference type="FunFam" id="1.10.510.10:FF:000222">
    <property type="entry name" value="casein kinase 1-like protein HD16"/>
    <property type="match status" value="1"/>
</dbReference>
<dbReference type="InterPro" id="IPR011009">
    <property type="entry name" value="Kinase-like_dom_sf"/>
</dbReference>
<feature type="binding site" evidence="5">
    <location>
        <position position="373"/>
    </location>
    <ligand>
        <name>ATP</name>
        <dbReference type="ChEBI" id="CHEBI:30616"/>
    </ligand>
</feature>
<dbReference type="Gene3D" id="2.30.30.140">
    <property type="match status" value="1"/>
</dbReference>
<dbReference type="SUPFAM" id="SSF56112">
    <property type="entry name" value="Protein kinase-like (PK-like)"/>
    <property type="match status" value="1"/>
</dbReference>
<dbReference type="GO" id="GO:0004672">
    <property type="term" value="F:protein kinase activity"/>
    <property type="evidence" value="ECO:0007669"/>
    <property type="project" value="InterPro"/>
</dbReference>
<feature type="compositionally biased region" description="Basic and acidic residues" evidence="6">
    <location>
        <begin position="53"/>
        <end position="64"/>
    </location>
</feature>
<dbReference type="AlphaFoldDB" id="A0AAW2LX36"/>
<keyword evidence="1" id="KW-0808">Transferase</keyword>
<feature type="domain" description="Protein kinase" evidence="7">
    <location>
        <begin position="334"/>
        <end position="620"/>
    </location>
</feature>
<name>A0AAW2LX36_9LAMI</name>
<evidence type="ECO:0000256" key="4">
    <source>
        <dbReference type="ARBA" id="ARBA00022840"/>
    </source>
</evidence>
<protein>
    <submittedName>
        <fullName evidence="8">Casein kinase-like protein HD16</fullName>
    </submittedName>
</protein>
<dbReference type="InterPro" id="IPR039276">
    <property type="entry name" value="SHH1/2"/>
</dbReference>
<dbReference type="GO" id="GO:0003682">
    <property type="term" value="F:chromatin binding"/>
    <property type="evidence" value="ECO:0007669"/>
    <property type="project" value="InterPro"/>
</dbReference>
<dbReference type="InterPro" id="IPR055900">
    <property type="entry name" value="DUF7477"/>
</dbReference>
<feature type="compositionally biased region" description="Basic and acidic residues" evidence="6">
    <location>
        <begin position="85"/>
        <end position="94"/>
    </location>
</feature>
<feature type="region of interest" description="Disordered" evidence="6">
    <location>
        <begin position="53"/>
        <end position="94"/>
    </location>
</feature>
<comment type="caution">
    <text evidence="8">The sequence shown here is derived from an EMBL/GenBank/DDBJ whole genome shotgun (WGS) entry which is preliminary data.</text>
</comment>
<dbReference type="Gene3D" id="1.10.510.10">
    <property type="entry name" value="Transferase(Phosphotransferase) domain 1"/>
    <property type="match status" value="1"/>
</dbReference>
<keyword evidence="2 5" id="KW-0547">Nucleotide-binding</keyword>
<dbReference type="Pfam" id="PF16719">
    <property type="entry name" value="SAWADEE"/>
    <property type="match status" value="1"/>
</dbReference>
<evidence type="ECO:0000256" key="3">
    <source>
        <dbReference type="ARBA" id="ARBA00022777"/>
    </source>
</evidence>
<reference evidence="8" key="1">
    <citation type="submission" date="2020-06" db="EMBL/GenBank/DDBJ databases">
        <authorList>
            <person name="Li T."/>
            <person name="Hu X."/>
            <person name="Zhang T."/>
            <person name="Song X."/>
            <person name="Zhang H."/>
            <person name="Dai N."/>
            <person name="Sheng W."/>
            <person name="Hou X."/>
            <person name="Wei L."/>
        </authorList>
    </citation>
    <scope>NUCLEOTIDE SEQUENCE</scope>
    <source>
        <strain evidence="8">KEN8</strain>
        <tissue evidence="8">Leaf</tissue>
    </source>
</reference>
<dbReference type="EMBL" id="JACGWM010000015">
    <property type="protein sequence ID" value="KAL0323794.1"/>
    <property type="molecule type" value="Genomic_DNA"/>
</dbReference>
<dbReference type="PROSITE" id="PS00108">
    <property type="entry name" value="PROTEIN_KINASE_ST"/>
    <property type="match status" value="1"/>
</dbReference>
<evidence type="ECO:0000256" key="6">
    <source>
        <dbReference type="SAM" id="MobiDB-lite"/>
    </source>
</evidence>
<dbReference type="InterPro" id="IPR008271">
    <property type="entry name" value="Ser/Thr_kinase_AS"/>
</dbReference>
<proteinExistence type="predicted"/>
<dbReference type="Pfam" id="PF00069">
    <property type="entry name" value="Pkinase"/>
    <property type="match status" value="1"/>
</dbReference>
<accession>A0AAW2LX36</accession>
<dbReference type="InterPro" id="IPR000719">
    <property type="entry name" value="Prot_kinase_dom"/>
</dbReference>
<dbReference type="PROSITE" id="PS50011">
    <property type="entry name" value="PROTEIN_KINASE_DOM"/>
    <property type="match status" value="1"/>
</dbReference>
<dbReference type="SMART" id="SM00220">
    <property type="entry name" value="S_TKc"/>
    <property type="match status" value="1"/>
</dbReference>
<dbReference type="InterPro" id="IPR032001">
    <property type="entry name" value="SAWADEE_dom"/>
</dbReference>
<dbReference type="Gene3D" id="2.40.50.40">
    <property type="match status" value="1"/>
</dbReference>
<sequence length="901" mass="102214">MEHLLNEFKEQSLEDEFCKKLARIFNRSSGRAGKPVVKWTEIQSWFEKNQQEGHFKETSVDAAKKSPVAPEAPTQSKATGNPRMPEGEKGEDLSRLEFEARSSKDGAWSNLRTKMNDLGMYDVDTFLSHRFLSSGEIEVRVRYVGFGSEEDEWVNIRDSVRERSVALEHSECQKVKVGDLVVCFQERQDQARYYDAHVIEIQRRWHDIRGCRCLFLIRYDHDNTECRRDLAVDEVKSGVVYGGVDGRTSVCLNCVSLCDRPKLNREEAGTEKATVRIARKRTAGSRGSVKAEVAEKMDEYDSGGRGSGKGLGAEDEGSTAPLPERVQVGGSPAYRIERKLGKGGFGQVYVGRRINPPNPNERNGPGAVEVALKFEHRSSKGCNYGPPYEWQVYNALGGSHGIPRVHFKGRQSDYYIMVMDMLGPSLWDVWNNNSHTMSIEMVACIAIEAISILEKLHSRGYVHGDVKPENFLLGPPGTPDEKKLFLVDLGLATRWRDTSTGLHVDYDQRPDVFRGTVRYASVHAHLGRTGSRRDDLESLAYTLIFLLRGRLPWQGYQGENKGFLVCKKKMATSPETLCCFCPAPFRQFVEYVVNLKFDEEPNYAKYISLFDGIVGPNPDIRPINTEGAQKLIYQVGHKRGRLMMDDDDDEQPKKKVRMGMPATQWISVYNARRPMKQRYHYNVADERLPQHIEKGNEDGLFISCVASCSNLWALIMDAGTGFSDQVYELSPYFLHKEWIMEQWEKNYYISAIAGANNGSSLVVMSKGTQYLQQSYKVSESFPFKWINKKWREGFYVTAMATAGTRWAIVMSRGAGFSDQVVELDFLYPSEGIHRRWDAGYRITSTAATWDQAAFVLSVPRRKPSDETQETLRTSAFPSTHVKEKWAKNLYIASVCYGRTVS</sequence>
<dbReference type="CDD" id="cd14016">
    <property type="entry name" value="STKc_CK1"/>
    <property type="match status" value="1"/>
</dbReference>
<organism evidence="8">
    <name type="scientific">Sesamum calycinum</name>
    <dbReference type="NCBI Taxonomy" id="2727403"/>
    <lineage>
        <taxon>Eukaryota</taxon>
        <taxon>Viridiplantae</taxon>
        <taxon>Streptophyta</taxon>
        <taxon>Embryophyta</taxon>
        <taxon>Tracheophyta</taxon>
        <taxon>Spermatophyta</taxon>
        <taxon>Magnoliopsida</taxon>
        <taxon>eudicotyledons</taxon>
        <taxon>Gunneridae</taxon>
        <taxon>Pentapetalae</taxon>
        <taxon>asterids</taxon>
        <taxon>lamiids</taxon>
        <taxon>Lamiales</taxon>
        <taxon>Pedaliaceae</taxon>
        <taxon>Sesamum</taxon>
    </lineage>
</organism>
<dbReference type="PANTHER" id="PTHR33827:SF3">
    <property type="entry name" value="OS09G0346900 PROTEIN"/>
    <property type="match status" value="1"/>
</dbReference>
<evidence type="ECO:0000313" key="8">
    <source>
        <dbReference type="EMBL" id="KAL0323794.1"/>
    </source>
</evidence>
<evidence type="ECO:0000256" key="5">
    <source>
        <dbReference type="PROSITE-ProRule" id="PRU10141"/>
    </source>
</evidence>
<keyword evidence="4 5" id="KW-0067">ATP-binding</keyword>
<dbReference type="PANTHER" id="PTHR33827">
    <property type="entry name" value="PROTEIN SAWADEE HOMEODOMAIN HOMOLOG 2"/>
    <property type="match status" value="1"/>
</dbReference>
<dbReference type="Pfam" id="PF24289">
    <property type="entry name" value="DUF7477"/>
    <property type="match status" value="1"/>
</dbReference>
<evidence type="ECO:0000256" key="2">
    <source>
        <dbReference type="ARBA" id="ARBA00022741"/>
    </source>
</evidence>
<feature type="region of interest" description="Disordered" evidence="6">
    <location>
        <begin position="286"/>
        <end position="326"/>
    </location>
</feature>
<gene>
    <name evidence="8" type="ORF">Scaly_2346500</name>
</gene>
<dbReference type="InterPro" id="IPR017441">
    <property type="entry name" value="Protein_kinase_ATP_BS"/>
</dbReference>
<dbReference type="PROSITE" id="PS00107">
    <property type="entry name" value="PROTEIN_KINASE_ATP"/>
    <property type="match status" value="1"/>
</dbReference>
<reference evidence="8" key="2">
    <citation type="journal article" date="2024" name="Plant">
        <title>Genomic evolution and insights into agronomic trait innovations of Sesamum species.</title>
        <authorList>
            <person name="Miao H."/>
            <person name="Wang L."/>
            <person name="Qu L."/>
            <person name="Liu H."/>
            <person name="Sun Y."/>
            <person name="Le M."/>
            <person name="Wang Q."/>
            <person name="Wei S."/>
            <person name="Zheng Y."/>
            <person name="Lin W."/>
            <person name="Duan Y."/>
            <person name="Cao H."/>
            <person name="Xiong S."/>
            <person name="Wang X."/>
            <person name="Wei L."/>
            <person name="Li C."/>
            <person name="Ma Q."/>
            <person name="Ju M."/>
            <person name="Zhao R."/>
            <person name="Li G."/>
            <person name="Mu C."/>
            <person name="Tian Q."/>
            <person name="Mei H."/>
            <person name="Zhang T."/>
            <person name="Gao T."/>
            <person name="Zhang H."/>
        </authorList>
    </citation>
    <scope>NUCLEOTIDE SEQUENCE</scope>
    <source>
        <strain evidence="8">KEN8</strain>
    </source>
</reference>
<evidence type="ECO:0000259" key="7">
    <source>
        <dbReference type="PROSITE" id="PS50011"/>
    </source>
</evidence>
<dbReference type="GO" id="GO:0005524">
    <property type="term" value="F:ATP binding"/>
    <property type="evidence" value="ECO:0007669"/>
    <property type="project" value="UniProtKB-UniRule"/>
</dbReference>